<feature type="domain" description="RNA polymerase sigma-70 region 2" evidence="7">
    <location>
        <begin position="61"/>
        <end position="127"/>
    </location>
</feature>
<keyword evidence="4 6" id="KW-0238">DNA-binding</keyword>
<dbReference type="GO" id="GO:0006352">
    <property type="term" value="P:DNA-templated transcription initiation"/>
    <property type="evidence" value="ECO:0007669"/>
    <property type="project" value="InterPro"/>
</dbReference>
<dbReference type="InterPro" id="IPR013325">
    <property type="entry name" value="RNA_pol_sigma_r2"/>
</dbReference>
<keyword evidence="5 6" id="KW-0804">Transcription</keyword>
<dbReference type="PANTHER" id="PTHR43133:SF25">
    <property type="entry name" value="RNA POLYMERASE SIGMA FACTOR RFAY-RELATED"/>
    <property type="match status" value="1"/>
</dbReference>
<dbReference type="InterPro" id="IPR036388">
    <property type="entry name" value="WH-like_DNA-bd_sf"/>
</dbReference>
<dbReference type="InterPro" id="IPR000838">
    <property type="entry name" value="RNA_pol_sigma70_ECF_CS"/>
</dbReference>
<dbReference type="Proteomes" id="UP000585665">
    <property type="component" value="Unassembled WGS sequence"/>
</dbReference>
<evidence type="ECO:0000313" key="10">
    <source>
        <dbReference type="Proteomes" id="UP000585665"/>
    </source>
</evidence>
<evidence type="ECO:0000259" key="7">
    <source>
        <dbReference type="Pfam" id="PF04542"/>
    </source>
</evidence>
<evidence type="ECO:0000256" key="2">
    <source>
        <dbReference type="ARBA" id="ARBA00023015"/>
    </source>
</evidence>
<evidence type="ECO:0000256" key="5">
    <source>
        <dbReference type="ARBA" id="ARBA00023163"/>
    </source>
</evidence>
<sequence length="219" mass="24762">MGLQFASFPGMRWDAKECAARWHLMFPRPSTRHRQSYLDAPDGDLLMWAAEGDTAAFEQVVRRHGRAMLRVARRLAPERAVAEDLVQETFMRAWKNARQFDGSRGAVVTWLYRIVTNLCIDARRRRTPDMVTEDPGIASPLPLSDEIIERTDEIVALSNALTTLPAHYAAVFTLVYDEGLTGVQAADILGLSVKAVERRLFRARALLRTSLLPERRSLT</sequence>
<dbReference type="EMBL" id="JABXXR010000024">
    <property type="protein sequence ID" value="NVN40013.1"/>
    <property type="molecule type" value="Genomic_DNA"/>
</dbReference>
<comment type="caution">
    <text evidence="9">The sequence shown here is derived from an EMBL/GenBank/DDBJ whole genome shotgun (WGS) entry which is preliminary data.</text>
</comment>
<dbReference type="InterPro" id="IPR014284">
    <property type="entry name" value="RNA_pol_sigma-70_dom"/>
</dbReference>
<gene>
    <name evidence="9" type="ORF">HUK82_05475</name>
</gene>
<dbReference type="Pfam" id="PF04542">
    <property type="entry name" value="Sigma70_r2"/>
    <property type="match status" value="1"/>
</dbReference>
<dbReference type="RefSeq" id="WP_176612990.1">
    <property type="nucleotide sequence ID" value="NZ_JABXXR010000024.1"/>
</dbReference>
<dbReference type="NCBIfam" id="TIGR02937">
    <property type="entry name" value="sigma70-ECF"/>
    <property type="match status" value="1"/>
</dbReference>
<dbReference type="GO" id="GO:0003677">
    <property type="term" value="F:DNA binding"/>
    <property type="evidence" value="ECO:0007669"/>
    <property type="project" value="UniProtKB-KW"/>
</dbReference>
<evidence type="ECO:0000313" key="9">
    <source>
        <dbReference type="EMBL" id="NVN40013.1"/>
    </source>
</evidence>
<comment type="similarity">
    <text evidence="1 6">Belongs to the sigma-70 factor family. ECF subfamily.</text>
</comment>
<dbReference type="SUPFAM" id="SSF88946">
    <property type="entry name" value="Sigma2 domain of RNA polymerase sigma factors"/>
    <property type="match status" value="1"/>
</dbReference>
<dbReference type="GO" id="GO:0016987">
    <property type="term" value="F:sigma factor activity"/>
    <property type="evidence" value="ECO:0007669"/>
    <property type="project" value="UniProtKB-KW"/>
</dbReference>
<dbReference type="InterPro" id="IPR013249">
    <property type="entry name" value="RNA_pol_sigma70_r4_t2"/>
</dbReference>
<keyword evidence="10" id="KW-1185">Reference proteome</keyword>
<dbReference type="InterPro" id="IPR013324">
    <property type="entry name" value="RNA_pol_sigma_r3/r4-like"/>
</dbReference>
<evidence type="ECO:0000256" key="6">
    <source>
        <dbReference type="RuleBase" id="RU000716"/>
    </source>
</evidence>
<dbReference type="SUPFAM" id="SSF88659">
    <property type="entry name" value="Sigma3 and sigma4 domains of RNA polymerase sigma factors"/>
    <property type="match status" value="1"/>
</dbReference>
<evidence type="ECO:0000256" key="4">
    <source>
        <dbReference type="ARBA" id="ARBA00023125"/>
    </source>
</evidence>
<feature type="domain" description="RNA polymerase sigma factor 70 region 4 type 2" evidence="8">
    <location>
        <begin position="156"/>
        <end position="207"/>
    </location>
</feature>
<protein>
    <recommendedName>
        <fullName evidence="6">RNA polymerase sigma factor</fullName>
    </recommendedName>
</protein>
<reference evidence="9 10" key="1">
    <citation type="submission" date="2020-06" db="EMBL/GenBank/DDBJ databases">
        <title>Description of novel acetic acid bacteria.</title>
        <authorList>
            <person name="Sombolestani A."/>
        </authorList>
    </citation>
    <scope>NUCLEOTIDE SEQUENCE [LARGE SCALE GENOMIC DNA]</scope>
    <source>
        <strain evidence="9 10">LMG 27010</strain>
    </source>
</reference>
<dbReference type="Gene3D" id="1.10.1740.10">
    <property type="match status" value="1"/>
</dbReference>
<dbReference type="PROSITE" id="PS01063">
    <property type="entry name" value="SIGMA70_ECF"/>
    <property type="match status" value="1"/>
</dbReference>
<dbReference type="Gene3D" id="1.10.10.10">
    <property type="entry name" value="Winged helix-like DNA-binding domain superfamily/Winged helix DNA-binding domain"/>
    <property type="match status" value="1"/>
</dbReference>
<name>A0A850PAP4_9PROT</name>
<proteinExistence type="inferred from homology"/>
<accession>A0A850PAP4</accession>
<evidence type="ECO:0000256" key="3">
    <source>
        <dbReference type="ARBA" id="ARBA00023082"/>
    </source>
</evidence>
<evidence type="ECO:0000259" key="8">
    <source>
        <dbReference type="Pfam" id="PF08281"/>
    </source>
</evidence>
<dbReference type="AlphaFoldDB" id="A0A850PAP4"/>
<dbReference type="PANTHER" id="PTHR43133">
    <property type="entry name" value="RNA POLYMERASE ECF-TYPE SIGMA FACTO"/>
    <property type="match status" value="1"/>
</dbReference>
<dbReference type="InterPro" id="IPR039425">
    <property type="entry name" value="RNA_pol_sigma-70-like"/>
</dbReference>
<keyword evidence="2 6" id="KW-0805">Transcription regulation</keyword>
<organism evidence="9 10">
    <name type="scientific">Ameyamaea chiangmaiensis</name>
    <dbReference type="NCBI Taxonomy" id="442969"/>
    <lineage>
        <taxon>Bacteria</taxon>
        <taxon>Pseudomonadati</taxon>
        <taxon>Pseudomonadota</taxon>
        <taxon>Alphaproteobacteria</taxon>
        <taxon>Acetobacterales</taxon>
        <taxon>Acetobacteraceae</taxon>
        <taxon>Ameyamaea</taxon>
    </lineage>
</organism>
<dbReference type="Pfam" id="PF08281">
    <property type="entry name" value="Sigma70_r4_2"/>
    <property type="match status" value="1"/>
</dbReference>
<dbReference type="CDD" id="cd06171">
    <property type="entry name" value="Sigma70_r4"/>
    <property type="match status" value="1"/>
</dbReference>
<dbReference type="InterPro" id="IPR007627">
    <property type="entry name" value="RNA_pol_sigma70_r2"/>
</dbReference>
<keyword evidence="3 6" id="KW-0731">Sigma factor</keyword>
<evidence type="ECO:0000256" key="1">
    <source>
        <dbReference type="ARBA" id="ARBA00010641"/>
    </source>
</evidence>